<gene>
    <name evidence="1" type="ORF">LSUE1_G009144</name>
</gene>
<evidence type="ECO:0000313" key="1">
    <source>
        <dbReference type="EMBL" id="TVY60677.1"/>
    </source>
</evidence>
<accession>A0A8T9BTS4</accession>
<dbReference type="AlphaFoldDB" id="A0A8T9BTS4"/>
<dbReference type="Proteomes" id="UP000469558">
    <property type="component" value="Unassembled WGS sequence"/>
</dbReference>
<name>A0A8T9BTS4_9HELO</name>
<dbReference type="OrthoDB" id="2018619at2759"/>
<proteinExistence type="predicted"/>
<comment type="caution">
    <text evidence="1">The sequence shown here is derived from an EMBL/GenBank/DDBJ whole genome shotgun (WGS) entry which is preliminary data.</text>
</comment>
<evidence type="ECO:0000313" key="2">
    <source>
        <dbReference type="Proteomes" id="UP000469558"/>
    </source>
</evidence>
<protein>
    <submittedName>
        <fullName evidence="1">Uncharacterized protein</fullName>
    </submittedName>
</protein>
<reference evidence="1 2" key="1">
    <citation type="submission" date="2018-05" db="EMBL/GenBank/DDBJ databases">
        <title>Genome sequencing and assembly of the regulated plant pathogen Lachnellula willkommii and related sister species for the development of diagnostic species identification markers.</title>
        <authorList>
            <person name="Giroux E."/>
            <person name="Bilodeau G."/>
        </authorList>
    </citation>
    <scope>NUCLEOTIDE SEQUENCE [LARGE SCALE GENOMIC DNA]</scope>
    <source>
        <strain evidence="1 2">CBS 268.59</strain>
    </source>
</reference>
<keyword evidence="2" id="KW-1185">Reference proteome</keyword>
<dbReference type="EMBL" id="QGMK01002189">
    <property type="protein sequence ID" value="TVY60677.1"/>
    <property type="molecule type" value="Genomic_DNA"/>
</dbReference>
<sequence>MASGFLQRFKLQSEPGSFATGANALTSNKDLDPVPFKSEERKWIWPSLLSFWIAEAFSIKLPLPQLQKA</sequence>
<organism evidence="1 2">
    <name type="scientific">Lachnellula suecica</name>
    <dbReference type="NCBI Taxonomy" id="602035"/>
    <lineage>
        <taxon>Eukaryota</taxon>
        <taxon>Fungi</taxon>
        <taxon>Dikarya</taxon>
        <taxon>Ascomycota</taxon>
        <taxon>Pezizomycotina</taxon>
        <taxon>Leotiomycetes</taxon>
        <taxon>Helotiales</taxon>
        <taxon>Lachnaceae</taxon>
        <taxon>Lachnellula</taxon>
    </lineage>
</organism>